<evidence type="ECO:0000256" key="1">
    <source>
        <dbReference type="SAM" id="Phobius"/>
    </source>
</evidence>
<dbReference type="RefSeq" id="WP_129834913.1">
    <property type="nucleotide sequence ID" value="NZ_CP035704.1"/>
</dbReference>
<dbReference type="KEGG" id="xbc:ELE36_15665"/>
<gene>
    <name evidence="2" type="ORF">ELE36_15665</name>
</gene>
<keyword evidence="1" id="KW-0812">Transmembrane</keyword>
<feature type="transmembrane region" description="Helical" evidence="1">
    <location>
        <begin position="7"/>
        <end position="27"/>
    </location>
</feature>
<reference evidence="2 3" key="1">
    <citation type="submission" date="2019-01" db="EMBL/GenBank/DDBJ databases">
        <title>Pseudolysobacter antarctica gen. nov., sp. nov., isolated from Fildes Peninsula, Antarctica.</title>
        <authorList>
            <person name="Wei Z."/>
            <person name="Peng F."/>
        </authorList>
    </citation>
    <scope>NUCLEOTIDE SEQUENCE [LARGE SCALE GENOMIC DNA]</scope>
    <source>
        <strain evidence="2 3">AQ6-296</strain>
    </source>
</reference>
<feature type="transmembrane region" description="Helical" evidence="1">
    <location>
        <begin position="69"/>
        <end position="88"/>
    </location>
</feature>
<feature type="transmembrane region" description="Helical" evidence="1">
    <location>
        <begin position="39"/>
        <end position="62"/>
    </location>
</feature>
<organism evidence="2 3">
    <name type="scientific">Pseudolysobacter antarcticus</name>
    <dbReference type="NCBI Taxonomy" id="2511995"/>
    <lineage>
        <taxon>Bacteria</taxon>
        <taxon>Pseudomonadati</taxon>
        <taxon>Pseudomonadota</taxon>
        <taxon>Gammaproteobacteria</taxon>
        <taxon>Lysobacterales</taxon>
        <taxon>Rhodanobacteraceae</taxon>
        <taxon>Pseudolysobacter</taxon>
    </lineage>
</organism>
<proteinExistence type="predicted"/>
<protein>
    <recommendedName>
        <fullName evidence="4">DoxX family protein</fullName>
    </recommendedName>
</protein>
<evidence type="ECO:0000313" key="2">
    <source>
        <dbReference type="EMBL" id="QBB71677.1"/>
    </source>
</evidence>
<dbReference type="Proteomes" id="UP000291562">
    <property type="component" value="Chromosome"/>
</dbReference>
<accession>A0A411HMI7</accession>
<sequence length="118" mass="12627">MKDWRAALLVILAALAAIWCVAMPFYWARGLSMSFGVPYLTALHFFLPQVILAAIVTGCLLLVGFRQRVAVPALVVAAALAPILTLSIGNPTSGVWPVSAALLLLLAWRCRAHFAAQA</sequence>
<keyword evidence="1" id="KW-0472">Membrane</keyword>
<dbReference type="AlphaFoldDB" id="A0A411HMI7"/>
<keyword evidence="3" id="KW-1185">Reference proteome</keyword>
<dbReference type="EMBL" id="CP035704">
    <property type="protein sequence ID" value="QBB71677.1"/>
    <property type="molecule type" value="Genomic_DNA"/>
</dbReference>
<name>A0A411HMI7_9GAMM</name>
<evidence type="ECO:0000313" key="3">
    <source>
        <dbReference type="Proteomes" id="UP000291562"/>
    </source>
</evidence>
<keyword evidence="1" id="KW-1133">Transmembrane helix</keyword>
<evidence type="ECO:0008006" key="4">
    <source>
        <dbReference type="Google" id="ProtNLM"/>
    </source>
</evidence>
<feature type="transmembrane region" description="Helical" evidence="1">
    <location>
        <begin position="94"/>
        <end position="110"/>
    </location>
</feature>